<dbReference type="PANTHER" id="PTHR10867">
    <property type="entry name" value="NNMT/PNMT/TEMT FAMILY MEMBER"/>
    <property type="match status" value="1"/>
</dbReference>
<organism evidence="5">
    <name type="scientific">Ixodes ricinus</name>
    <name type="common">Common tick</name>
    <name type="synonym">Acarus ricinus</name>
    <dbReference type="NCBI Taxonomy" id="34613"/>
    <lineage>
        <taxon>Eukaryota</taxon>
        <taxon>Metazoa</taxon>
        <taxon>Ecdysozoa</taxon>
        <taxon>Arthropoda</taxon>
        <taxon>Chelicerata</taxon>
        <taxon>Arachnida</taxon>
        <taxon>Acari</taxon>
        <taxon>Parasitiformes</taxon>
        <taxon>Ixodida</taxon>
        <taxon>Ixodoidea</taxon>
        <taxon>Ixodidae</taxon>
        <taxon>Ixodinae</taxon>
        <taxon>Ixodes</taxon>
    </lineage>
</organism>
<dbReference type="AlphaFoldDB" id="V5HIM3"/>
<dbReference type="PROSITE" id="PS51681">
    <property type="entry name" value="SAM_MT_NNMT_PNMT_TEMT"/>
    <property type="match status" value="1"/>
</dbReference>
<dbReference type="Pfam" id="PF01234">
    <property type="entry name" value="NNMT_PNMT_TEMT"/>
    <property type="match status" value="1"/>
</dbReference>
<dbReference type="Gene3D" id="3.40.50.150">
    <property type="entry name" value="Vaccinia Virus protein VP39"/>
    <property type="match status" value="1"/>
</dbReference>
<proteinExistence type="evidence at transcript level"/>
<reference evidence="5" key="1">
    <citation type="journal article" date="2015" name="Sci. Rep.">
        <title>Tissue- and time-dependent transcription in Ixodes ricinus salivary glands and midguts when blood feeding on the vertebrate host.</title>
        <authorList>
            <person name="Kotsyfakis M."/>
            <person name="Schwarz A."/>
            <person name="Erhart J."/>
            <person name="Ribeiro J.M."/>
        </authorList>
    </citation>
    <scope>NUCLEOTIDE SEQUENCE</scope>
    <source>
        <tissue evidence="5">Salivary gland and midgut</tissue>
    </source>
</reference>
<name>V5HIM3_IXORI</name>
<dbReference type="SUPFAM" id="SSF53335">
    <property type="entry name" value="S-adenosyl-L-methionine-dependent methyltransferases"/>
    <property type="match status" value="1"/>
</dbReference>
<dbReference type="PANTHER" id="PTHR10867:SF17">
    <property type="entry name" value="NICOTINAMIDE N-METHYLTRANSFERASE"/>
    <property type="match status" value="1"/>
</dbReference>
<evidence type="ECO:0000256" key="2">
    <source>
        <dbReference type="ARBA" id="ARBA00022603"/>
    </source>
</evidence>
<keyword evidence="2" id="KW-0489">Methyltransferase</keyword>
<evidence type="ECO:0000256" key="4">
    <source>
        <dbReference type="ARBA" id="ARBA00022691"/>
    </source>
</evidence>
<dbReference type="GO" id="GO:0005829">
    <property type="term" value="C:cytosol"/>
    <property type="evidence" value="ECO:0007669"/>
    <property type="project" value="TreeGrafter"/>
</dbReference>
<evidence type="ECO:0000256" key="3">
    <source>
        <dbReference type="ARBA" id="ARBA00022679"/>
    </source>
</evidence>
<sequence length="298" mass="32741">MVSKMTALREMLKVTTAALKFGGRRIKDASHNSRSFSSDTLGSKETRALRDTYKNKFLPRPYADEYGHFVGEGASAELEVLHDIFQSGLVQGNTLLDVGSGPVVTNVLLGSSRCNHIVMSDLVEANRLELKKWLNKDEDAIDWTFRAEKVAVVEGYTDLRKGALEIIERTRLAVRKVVPCDVLEPGVLPEEHRQTFDVIISSGCLESATADHESFRKAVCNVGTLAKPGGLLVLLGAGGVKSYPVGDVDFAHANLTEKVIEEAIKDAGFQMEIYHPHRIGDFVENPNVFTFVLAARKA</sequence>
<dbReference type="EMBL" id="GANP01011110">
    <property type="protein sequence ID" value="JAB73358.1"/>
    <property type="molecule type" value="mRNA"/>
</dbReference>
<dbReference type="InterPro" id="IPR029063">
    <property type="entry name" value="SAM-dependent_MTases_sf"/>
</dbReference>
<protein>
    <submittedName>
        <fullName evidence="5">Putative nnmt/pnmt/temt family</fullName>
    </submittedName>
</protein>
<dbReference type="GO" id="GO:0032259">
    <property type="term" value="P:methylation"/>
    <property type="evidence" value="ECO:0007669"/>
    <property type="project" value="UniProtKB-KW"/>
</dbReference>
<accession>V5HIM3</accession>
<keyword evidence="3" id="KW-0808">Transferase</keyword>
<comment type="similarity">
    <text evidence="1">Belongs to the class I-like SAM-binding methyltransferase superfamily. NNMT/PNMT/TEMT family.</text>
</comment>
<keyword evidence="4" id="KW-0949">S-adenosyl-L-methionine</keyword>
<evidence type="ECO:0000313" key="5">
    <source>
        <dbReference type="EMBL" id="JAB73358.1"/>
    </source>
</evidence>
<dbReference type="FunFam" id="3.40.50.150:FF:000621">
    <property type="entry name" value="Nicotinamide N-methyltransferase, putative"/>
    <property type="match status" value="1"/>
</dbReference>
<evidence type="ECO:0000256" key="1">
    <source>
        <dbReference type="ARBA" id="ARBA00007996"/>
    </source>
</evidence>
<dbReference type="InterPro" id="IPR000940">
    <property type="entry name" value="NNMT_TEMT_trans"/>
</dbReference>
<dbReference type="GO" id="GO:0008170">
    <property type="term" value="F:N-methyltransferase activity"/>
    <property type="evidence" value="ECO:0007669"/>
    <property type="project" value="TreeGrafter"/>
</dbReference>